<evidence type="ECO:0000313" key="3">
    <source>
        <dbReference type="Proteomes" id="UP000758603"/>
    </source>
</evidence>
<feature type="transmembrane region" description="Helical" evidence="1">
    <location>
        <begin position="147"/>
        <end position="169"/>
    </location>
</feature>
<dbReference type="Proteomes" id="UP000758603">
    <property type="component" value="Unassembled WGS sequence"/>
</dbReference>
<keyword evidence="1" id="KW-0812">Transmembrane</keyword>
<dbReference type="OrthoDB" id="5342507at2759"/>
<proteinExistence type="predicted"/>
<dbReference type="RefSeq" id="XP_045953855.1">
    <property type="nucleotide sequence ID" value="XM_046100594.1"/>
</dbReference>
<feature type="transmembrane region" description="Helical" evidence="1">
    <location>
        <begin position="59"/>
        <end position="78"/>
    </location>
</feature>
<keyword evidence="1" id="KW-1133">Transmembrane helix</keyword>
<evidence type="ECO:0008006" key="4">
    <source>
        <dbReference type="Google" id="ProtNLM"/>
    </source>
</evidence>
<feature type="transmembrane region" description="Helical" evidence="1">
    <location>
        <begin position="85"/>
        <end position="107"/>
    </location>
</feature>
<dbReference type="EMBL" id="JAGPXC010000008">
    <property type="protein sequence ID" value="KAH6647343.1"/>
    <property type="molecule type" value="Genomic_DNA"/>
</dbReference>
<keyword evidence="1" id="KW-0472">Membrane</keyword>
<feature type="transmembrane region" description="Helical" evidence="1">
    <location>
        <begin position="20"/>
        <end position="39"/>
    </location>
</feature>
<gene>
    <name evidence="2" type="ORF">BKA67DRAFT_539219</name>
</gene>
<dbReference type="GeneID" id="70129486"/>
<protein>
    <recommendedName>
        <fullName evidence="4">MARVEL domain-containing protein</fullName>
    </recommendedName>
</protein>
<accession>A0A9P8RNP1</accession>
<evidence type="ECO:0000256" key="1">
    <source>
        <dbReference type="SAM" id="Phobius"/>
    </source>
</evidence>
<name>A0A9P8RNP1_9PEZI</name>
<reference evidence="2" key="1">
    <citation type="journal article" date="2021" name="Nat. Commun.">
        <title>Genetic determinants of endophytism in the Arabidopsis root mycobiome.</title>
        <authorList>
            <person name="Mesny F."/>
            <person name="Miyauchi S."/>
            <person name="Thiergart T."/>
            <person name="Pickel B."/>
            <person name="Atanasova L."/>
            <person name="Karlsson M."/>
            <person name="Huettel B."/>
            <person name="Barry K.W."/>
            <person name="Haridas S."/>
            <person name="Chen C."/>
            <person name="Bauer D."/>
            <person name="Andreopoulos W."/>
            <person name="Pangilinan J."/>
            <person name="LaButti K."/>
            <person name="Riley R."/>
            <person name="Lipzen A."/>
            <person name="Clum A."/>
            <person name="Drula E."/>
            <person name="Henrissat B."/>
            <person name="Kohler A."/>
            <person name="Grigoriev I.V."/>
            <person name="Martin F.M."/>
            <person name="Hacquard S."/>
        </authorList>
    </citation>
    <scope>NUCLEOTIDE SEQUENCE</scope>
    <source>
        <strain evidence="2">MPI-SDFR-AT-0073</strain>
    </source>
</reference>
<dbReference type="AlphaFoldDB" id="A0A9P8RNP1"/>
<organism evidence="2 3">
    <name type="scientific">Truncatella angustata</name>
    <dbReference type="NCBI Taxonomy" id="152316"/>
    <lineage>
        <taxon>Eukaryota</taxon>
        <taxon>Fungi</taxon>
        <taxon>Dikarya</taxon>
        <taxon>Ascomycota</taxon>
        <taxon>Pezizomycotina</taxon>
        <taxon>Sordariomycetes</taxon>
        <taxon>Xylariomycetidae</taxon>
        <taxon>Amphisphaeriales</taxon>
        <taxon>Sporocadaceae</taxon>
        <taxon>Truncatella</taxon>
    </lineage>
</organism>
<comment type="caution">
    <text evidence="2">The sequence shown here is derived from an EMBL/GenBank/DDBJ whole genome shotgun (WGS) entry which is preliminary data.</text>
</comment>
<keyword evidence="3" id="KW-1185">Reference proteome</keyword>
<sequence>MSYLQKFRSSSANRWLQRLLRVIQFLSAIISLGFFSARLHRLLKIARDNYTTADGAVEGILAAAVLYSLLAMLLSLIVKNGGPKFLRWFLVIMDILFVGAFIAVATLTSPKGGNAGPNSGDCAVQDSFAGRIVPESYRRNHNCNLPWGTFILAIISTILHALTAAFHEIRDHHKEAKYRNDVEKREAERRDMGN</sequence>
<evidence type="ECO:0000313" key="2">
    <source>
        <dbReference type="EMBL" id="KAH6647343.1"/>
    </source>
</evidence>